<dbReference type="Proteomes" id="UP000663880">
    <property type="component" value="Unassembled WGS sequence"/>
</dbReference>
<reference evidence="1" key="1">
    <citation type="submission" date="2021-02" db="EMBL/GenBank/DDBJ databases">
        <authorList>
            <person name="Steward A R."/>
        </authorList>
    </citation>
    <scope>NUCLEOTIDE SEQUENCE</scope>
</reference>
<dbReference type="AlphaFoldDB" id="A0A821T005"/>
<organism evidence="1 2">
    <name type="scientific">Pieris macdunnoughi</name>
    <dbReference type="NCBI Taxonomy" id="345717"/>
    <lineage>
        <taxon>Eukaryota</taxon>
        <taxon>Metazoa</taxon>
        <taxon>Ecdysozoa</taxon>
        <taxon>Arthropoda</taxon>
        <taxon>Hexapoda</taxon>
        <taxon>Insecta</taxon>
        <taxon>Pterygota</taxon>
        <taxon>Neoptera</taxon>
        <taxon>Endopterygota</taxon>
        <taxon>Lepidoptera</taxon>
        <taxon>Glossata</taxon>
        <taxon>Ditrysia</taxon>
        <taxon>Papilionoidea</taxon>
        <taxon>Pieridae</taxon>
        <taxon>Pierinae</taxon>
        <taxon>Pieris</taxon>
    </lineage>
</organism>
<gene>
    <name evidence="1" type="ORF">PMACD_LOCUS8177</name>
</gene>
<sequence length="115" mass="13243">MRSSRRYDSRRETIHRALVHCKQSRRRRARKFASEAHSSAAEHRLIILMALAGRIGTYGQCVRQVSTVYSKLQSAEHLSALRSCVLRSFKYVNMYVVARSYDVANSSGNDRIKPR</sequence>
<protein>
    <submittedName>
        <fullName evidence="1">Uncharacterized protein</fullName>
    </submittedName>
</protein>
<accession>A0A821T005</accession>
<comment type="caution">
    <text evidence="1">The sequence shown here is derived from an EMBL/GenBank/DDBJ whole genome shotgun (WGS) entry which is preliminary data.</text>
</comment>
<dbReference type="EMBL" id="CAJOBZ010000021">
    <property type="protein sequence ID" value="CAF4864262.1"/>
    <property type="molecule type" value="Genomic_DNA"/>
</dbReference>
<keyword evidence="2" id="KW-1185">Reference proteome</keyword>
<evidence type="ECO:0000313" key="2">
    <source>
        <dbReference type="Proteomes" id="UP000663880"/>
    </source>
</evidence>
<proteinExistence type="predicted"/>
<evidence type="ECO:0000313" key="1">
    <source>
        <dbReference type="EMBL" id="CAF4864262.1"/>
    </source>
</evidence>
<name>A0A821T005_9NEOP</name>